<dbReference type="GO" id="GO:0005886">
    <property type="term" value="C:plasma membrane"/>
    <property type="evidence" value="ECO:0007669"/>
    <property type="project" value="InterPro"/>
</dbReference>
<keyword evidence="3 8" id="KW-0808">Transferase</keyword>
<evidence type="ECO:0000256" key="2">
    <source>
        <dbReference type="ARBA" id="ARBA00022475"/>
    </source>
</evidence>
<dbReference type="Pfam" id="PF01790">
    <property type="entry name" value="LGT"/>
    <property type="match status" value="1"/>
</dbReference>
<evidence type="ECO:0000313" key="8">
    <source>
        <dbReference type="EMBL" id="TKK69891.1"/>
    </source>
</evidence>
<organism evidence="8 9">
    <name type="scientific">Ilyomonas limi</name>
    <dbReference type="NCBI Taxonomy" id="2575867"/>
    <lineage>
        <taxon>Bacteria</taxon>
        <taxon>Pseudomonadati</taxon>
        <taxon>Bacteroidota</taxon>
        <taxon>Chitinophagia</taxon>
        <taxon>Chitinophagales</taxon>
        <taxon>Chitinophagaceae</taxon>
        <taxon>Ilyomonas</taxon>
    </lineage>
</organism>
<comment type="similarity">
    <text evidence="1">Belongs to the Lgt family.</text>
</comment>
<evidence type="ECO:0000313" key="9">
    <source>
        <dbReference type="Proteomes" id="UP000305848"/>
    </source>
</evidence>
<keyword evidence="6 7" id="KW-0472">Membrane</keyword>
<gene>
    <name evidence="8" type="ORF">FC093_07385</name>
</gene>
<dbReference type="RefSeq" id="WP_137261113.1">
    <property type="nucleotide sequence ID" value="NZ_SZQL01000004.1"/>
</dbReference>
<evidence type="ECO:0000256" key="3">
    <source>
        <dbReference type="ARBA" id="ARBA00022679"/>
    </source>
</evidence>
<feature type="transmembrane region" description="Helical" evidence="7">
    <location>
        <begin position="149"/>
        <end position="167"/>
    </location>
</feature>
<dbReference type="PANTHER" id="PTHR30589:SF0">
    <property type="entry name" value="PHOSPHATIDYLGLYCEROL--PROLIPOPROTEIN DIACYLGLYCERYL TRANSFERASE"/>
    <property type="match status" value="1"/>
</dbReference>
<evidence type="ECO:0000256" key="6">
    <source>
        <dbReference type="ARBA" id="ARBA00023136"/>
    </source>
</evidence>
<keyword evidence="9" id="KW-1185">Reference proteome</keyword>
<keyword evidence="4 7" id="KW-0812">Transmembrane</keyword>
<proteinExistence type="inferred from homology"/>
<reference evidence="8 9" key="1">
    <citation type="submission" date="2019-05" db="EMBL/GenBank/DDBJ databases">
        <title>Panacibacter sp. strain 17mud1-8 Genome sequencing and assembly.</title>
        <authorList>
            <person name="Chhetri G."/>
        </authorList>
    </citation>
    <scope>NUCLEOTIDE SEQUENCE [LARGE SCALE GENOMIC DNA]</scope>
    <source>
        <strain evidence="8 9">17mud1-8</strain>
    </source>
</reference>
<dbReference type="EMBL" id="SZQL01000004">
    <property type="protein sequence ID" value="TKK69891.1"/>
    <property type="molecule type" value="Genomic_DNA"/>
</dbReference>
<feature type="transmembrane region" description="Helical" evidence="7">
    <location>
        <begin position="402"/>
        <end position="418"/>
    </location>
</feature>
<accession>A0A4U3L3Y9</accession>
<feature type="transmembrane region" description="Helical" evidence="7">
    <location>
        <begin position="72"/>
        <end position="91"/>
    </location>
</feature>
<keyword evidence="8" id="KW-0449">Lipoprotein</keyword>
<feature type="transmembrane region" description="Helical" evidence="7">
    <location>
        <begin position="103"/>
        <end position="123"/>
    </location>
</feature>
<dbReference type="GO" id="GO:0042158">
    <property type="term" value="P:lipoprotein biosynthetic process"/>
    <property type="evidence" value="ECO:0007669"/>
    <property type="project" value="InterPro"/>
</dbReference>
<dbReference type="Proteomes" id="UP000305848">
    <property type="component" value="Unassembled WGS sequence"/>
</dbReference>
<dbReference type="PANTHER" id="PTHR30589">
    <property type="entry name" value="PROLIPOPROTEIN DIACYLGLYCERYL TRANSFERASE"/>
    <property type="match status" value="1"/>
</dbReference>
<feature type="transmembrane region" description="Helical" evidence="7">
    <location>
        <begin position="362"/>
        <end position="381"/>
    </location>
</feature>
<evidence type="ECO:0000256" key="5">
    <source>
        <dbReference type="ARBA" id="ARBA00022989"/>
    </source>
</evidence>
<dbReference type="GO" id="GO:0008961">
    <property type="term" value="F:phosphatidylglycerol-prolipoprotein diacylglyceryl transferase activity"/>
    <property type="evidence" value="ECO:0007669"/>
    <property type="project" value="InterPro"/>
</dbReference>
<keyword evidence="5 7" id="KW-1133">Transmembrane helix</keyword>
<feature type="transmembrane region" description="Helical" evidence="7">
    <location>
        <begin position="20"/>
        <end position="41"/>
    </location>
</feature>
<protein>
    <submittedName>
        <fullName evidence="8">Prolipoprotein diacylglyceryl transferase</fullName>
    </submittedName>
</protein>
<name>A0A4U3L3Y9_9BACT</name>
<keyword evidence="2" id="KW-1003">Cell membrane</keyword>
<dbReference type="AlphaFoldDB" id="A0A4U3L3Y9"/>
<feature type="transmembrane region" description="Helical" evidence="7">
    <location>
        <begin position="187"/>
        <end position="207"/>
    </location>
</feature>
<evidence type="ECO:0000256" key="1">
    <source>
        <dbReference type="ARBA" id="ARBA00007150"/>
    </source>
</evidence>
<dbReference type="InterPro" id="IPR001640">
    <property type="entry name" value="Lgt"/>
</dbReference>
<sequence>MYPNLYYLFKDLFGVSLPFLKVFNTFGTMVAISFLVCAWMLTKELKRKEAKGLLTYKEVSITVGQPASIADIIINFIFGFIFGYKFIGLFLTPGASADPAGYIFSSAGNMPAGIILGLLMAFLKWRSKNKLKLAKPEKRIIKIWPSDRVGDLVLIAAVAGFAGAKVFDNLENWDRFIQDPIGNLFSRSGLTFYGGLIVAAISIYYYLRSNKISFIHVADAIAPGLMFAYGWGRVGCQVAGDGDWGIINSAYISNSDGQALLATPQQFSYKLTQYQSIYEEHIAATGEVQHAAVKAFAGLPDWLFAFTYTHNVNREGVPLAHCNWDDYCTYLPLPVFPTPLYEIMMGLLLCLLLWRIRKKFHFAGQLFAVYLFVNGVERFLIEKIRVNTKYNIFGYHPTQAELISFALIIAGIVLYWYAPRLNVNKTKLQKVQTD</sequence>
<comment type="caution">
    <text evidence="8">The sequence shown here is derived from an EMBL/GenBank/DDBJ whole genome shotgun (WGS) entry which is preliminary data.</text>
</comment>
<feature type="transmembrane region" description="Helical" evidence="7">
    <location>
        <begin position="340"/>
        <end position="356"/>
    </location>
</feature>
<evidence type="ECO:0000256" key="4">
    <source>
        <dbReference type="ARBA" id="ARBA00022692"/>
    </source>
</evidence>
<dbReference type="OrthoDB" id="871140at2"/>
<evidence type="ECO:0000256" key="7">
    <source>
        <dbReference type="SAM" id="Phobius"/>
    </source>
</evidence>